<dbReference type="Pfam" id="PF00271">
    <property type="entry name" value="Helicase_C"/>
    <property type="match status" value="1"/>
</dbReference>
<dbReference type="Proteomes" id="UP000649617">
    <property type="component" value="Unassembled WGS sequence"/>
</dbReference>
<dbReference type="InterPro" id="IPR014001">
    <property type="entry name" value="Helicase_ATP-bd"/>
</dbReference>
<keyword evidence="1" id="KW-0547">Nucleotide-binding</keyword>
<dbReference type="NCBIfam" id="NF038336">
    <property type="entry name" value="YjiT_fam"/>
    <property type="match status" value="1"/>
</dbReference>
<dbReference type="GO" id="GO:0006289">
    <property type="term" value="P:nucleotide-excision repair"/>
    <property type="evidence" value="ECO:0007669"/>
    <property type="project" value="TreeGrafter"/>
</dbReference>
<dbReference type="InterPro" id="IPR027417">
    <property type="entry name" value="P-loop_NTPase"/>
</dbReference>
<dbReference type="EMBL" id="CAJNIZ010000001">
    <property type="protein sequence ID" value="CAE7149165.1"/>
    <property type="molecule type" value="Genomic_DNA"/>
</dbReference>
<dbReference type="InterPro" id="IPR018973">
    <property type="entry name" value="MZB"/>
</dbReference>
<dbReference type="InterPro" id="IPR011545">
    <property type="entry name" value="DEAD/DEAH_box_helicase_dom"/>
</dbReference>
<dbReference type="Gene3D" id="3.40.50.300">
    <property type="entry name" value="P-loop containing nucleotide triphosphate hydrolases"/>
    <property type="match status" value="2"/>
</dbReference>
<keyword evidence="2" id="KW-0067">ATP-binding</keyword>
<accession>A0A812ILG8</accession>
<dbReference type="SMART" id="SM00490">
    <property type="entry name" value="HELICc"/>
    <property type="match status" value="1"/>
</dbReference>
<name>A0A812ILG8_SYMPI</name>
<protein>
    <submittedName>
        <fullName evidence="5">YjiV protein</fullName>
    </submittedName>
</protein>
<organism evidence="5 6">
    <name type="scientific">Symbiodinium pilosum</name>
    <name type="common">Dinoflagellate</name>
    <dbReference type="NCBI Taxonomy" id="2952"/>
    <lineage>
        <taxon>Eukaryota</taxon>
        <taxon>Sar</taxon>
        <taxon>Alveolata</taxon>
        <taxon>Dinophyceae</taxon>
        <taxon>Suessiales</taxon>
        <taxon>Symbiodiniaceae</taxon>
        <taxon>Symbiodinium</taxon>
    </lineage>
</organism>
<dbReference type="GO" id="GO:0005524">
    <property type="term" value="F:ATP binding"/>
    <property type="evidence" value="ECO:0007669"/>
    <property type="project" value="UniProtKB-KW"/>
</dbReference>
<dbReference type="Pfam" id="PF00270">
    <property type="entry name" value="DEAD"/>
    <property type="match status" value="1"/>
</dbReference>
<dbReference type="InterPro" id="IPR047879">
    <property type="entry name" value="YjiT"/>
</dbReference>
<dbReference type="SMART" id="SM00487">
    <property type="entry name" value="DEXDc"/>
    <property type="match status" value="1"/>
</dbReference>
<comment type="caution">
    <text evidence="5">The sequence shown here is derived from an EMBL/GenBank/DDBJ whole genome shotgun (WGS) entry which is preliminary data.</text>
</comment>
<evidence type="ECO:0000313" key="6">
    <source>
        <dbReference type="Proteomes" id="UP000649617"/>
    </source>
</evidence>
<dbReference type="GO" id="GO:0043138">
    <property type="term" value="F:3'-5' DNA helicase activity"/>
    <property type="evidence" value="ECO:0007669"/>
    <property type="project" value="TreeGrafter"/>
</dbReference>
<proteinExistence type="predicted"/>
<dbReference type="PANTHER" id="PTHR47957:SF3">
    <property type="entry name" value="ATP-DEPENDENT HELICASE HRQ1"/>
    <property type="match status" value="1"/>
</dbReference>
<dbReference type="InterPro" id="IPR001650">
    <property type="entry name" value="Helicase_C-like"/>
</dbReference>
<dbReference type="Pfam" id="PF09369">
    <property type="entry name" value="MZB"/>
    <property type="match status" value="1"/>
</dbReference>
<dbReference type="PANTHER" id="PTHR47957">
    <property type="entry name" value="ATP-DEPENDENT HELICASE HRQ1"/>
    <property type="match status" value="1"/>
</dbReference>
<dbReference type="SUPFAM" id="SSF52540">
    <property type="entry name" value="P-loop containing nucleoside triphosphate hydrolases"/>
    <property type="match status" value="1"/>
</dbReference>
<evidence type="ECO:0000256" key="1">
    <source>
        <dbReference type="ARBA" id="ARBA00022741"/>
    </source>
</evidence>
<keyword evidence="6" id="KW-1185">Reference proteome</keyword>
<dbReference type="PROSITE" id="PS51194">
    <property type="entry name" value="HELICASE_CTER"/>
    <property type="match status" value="1"/>
</dbReference>
<evidence type="ECO:0000259" key="3">
    <source>
        <dbReference type="PROSITE" id="PS51192"/>
    </source>
</evidence>
<sequence>MDEIRGFKQFAEWKRELLHSKGMQFADGRPLYLYRLTDDEFDGLEELLRKWLGLLLERHDLASVAALSAFPGLFVLYGSEWWRRRYDGSGFSWEPILRDLGADPSDWSPGERSEVVRKGLQEWKLKPRTQGALRFLGTVAVQGGLPLRLLASAHGKIGYVLSRVLRLASGANVAQSDLQTWVESLSAYLPKSFQQETIYTLLTDVAWAVLRLKEEARLSSSDDAIEVLDRAVPDWRERFPLPVGDRHARGMIEQLVRDAAAVRIERRSVVLPVERWIEQDTDDFWRFRSRVELDDSISLKQLASLYDVDETDLPRSAKLSLKIGDELDVVSLRRMAGHPAYRVDRVPWGATDGSAASEHILRLSAADGRVWSIAAAKGDPLDADLPWVFAEKDGELAFIGQGSTSVSAHTALIALPAGWEVEPGTTSDVVGLGRLSDPDRSLFEISGGVRVHATDATIRIRTGHAGVEESFDLAGDRYWLDFQSPPKAIRGTPALYRVDEDGGRRKVDGQLGLNVIGAPTAKTAFGPVAVRYPATGEIRFRNRVVLLPPNAGLKLEPLDATVGALRFQNWGISSARVLTPSLSHAFERQGEDLLLKVNADQSRVAPDYVDLEVLWPHTTTPARLRVPFPAQGVQAFDGTGSPLASGALIAAQQLAGIRLSVAGGSDHARVELNISVNHGRAARKHRLRSLPGALSVEIRLQEFLADILELLSSDDTPDALLKLSIAVDGVDTFSLNIARYAAALKIESNDVWLDWDKAAALDLDELSSLPVMAIRLDRVGDEPLALPAQSSEGVATGSWQFNPLKREPGAWLIYPGKDSKIPFRPTLWPVEGVSSPPNRLAEAINLSAESERTAALDTVIESMAQDFAAAEWGDVEHLISHMGHLPLATLDIWRRLAQSAEGMAAFAMRLSSVRPEMLARFSQELPFAWETISVSAWKGAMSGLNQQCIDSFGEEGGTVVMRSHLDSRIKSLCSISSSLSFLLGIVGSEFLPDTQQDVQGVRALGTMAEQMLFEGEGSDLNALRQVHAEDQWPTDFNSALSSLPQDAALKYLYTRDVDYQLGVVNLPLLLAVQVVTGQTGVCFADARQMNSLRSQRAFDPQWFEEAYNLTAAIGRLGFANIPLRQHLAEVFDQPYGEQGAFLADPAFEAVFGWRQGELTMQDLEGELLSSDVVKAMDQPPSELAGDYRFPRDQRPYTHQIESWETLAESDPQSLVVSSGTGSGKTECFMVPILDSLARARQQNEGPLVGVRALFLYPLNALINSQRERLRAWTHGFDGDIRFSLYNGTTPEKRKAGERRAYGSEVADRESLRSVPPPILVTNATMLEYMLVRTADAPILEQSQGKLEWVVLDEAHTYVGSQAAEAALLIRRVLFAFGVTPEQVRFVATSATIGDPDGEAGRKLREFLAGVAGVSIDRVHLVAGQRLIPALPGTQSKSQLTLTELAGIDRGMESSAERYAALTAHPIARAIRELFVGKDQAQPVARLSEVCAAVFGSGRHYTREQQNEALAWLDLLSGTRSKAKDDDSDVESYLPIRAHLYHQTMSGLWACADQSCTEKIGTKLEEADWPFGQVYFDPRKHCACGSPAYEVVMCGDCGTVHLLAGEASGKLVHLRSAEVLDEFELEIEGDTGADESDSDEIEEDVVGGRQHRVLIVNRASSLTGGLNIERASRQIVDRSNETLNLRAYEDDGNGLACPICEGRETPRYRLFQHSRLGAPFLIGNILPTLLEYAPDGDKTADHPCRGRRLLTFNDSRQGTARMAARLQQDAERNRIRGLVYHLTLQHGQATATGKSADLANEIGSLETVHAQSPNELLAQMIEDKKSELVALSSPTPIAFNDLAQRLSNYGRDFDYMLKHYRQNAPGTFGEAGGPIELARMFLVREFGRRPKRLNNLESMGLVTVQYPKLSDVEYVPASVTQVSDFDLDTWKDCLKILLDFFVRANGALAFSRDWRNWLGMPFPQIQLVNEEELEVGRNQRRWPRAGRVGTRSLMVRLLSYSLEVDVDTPLGEDRVDGLLQAAWDSLVGLGILQQAGDGRVLPLDQLAFSPMTQAWICPITRRLLDTTLKGVTPYLPEMAKAATAMCDPVEIPVYDKPFGDITDEIERIDRGREWIASQEGVTSLREQGVWSNLNDRTIELAPYFTTAEHSAQQDSSTLERYERAFKNGDINLLSCSTTMEMGIDIGGISLVAMNNVPPHPANYLQRAGRAGRRREARSLAMTVCKANPHDQAVFGNSRWAFDTSLPAPRVSLDSTVIVQRHIHSLLLSRFLAEMLLGTDQEQTKLTCGFFFLGEDAMSSRYASWCRGFSENESPALASGLRQISRNSSYDGQSLNRAMDQAAFRMDEVASRWQVEWERLEEEENEIKQAGGETSPAFKAVTIHKERMSGEYLLRELATKGFLPAYGFPTSIAPFDNLTIGRYIREQRKRESERREDNRYKRRELASRDLTTALREYAPGSEVVLDGLVYRSAGVTLNWHIPADQTAAREIQDIRLAWRCQQCGASGSSYSMQAASRCDSCGASLSPENCREFLEPAGFAVDFYKDPGNDVTTQHFVPVEAPWIDADGDWFPLANPELGRFRSTTRGHVLHQSRGTNGTGYALCLECGRAEPMTVDGSRPAVFTQPHRKLRRSREDGLFCPGSDDAWKIKEGITLGHETWTDIFELQLRTANGGWLNNSTTATTLAVALRDALSELIGVQANELGCDVKPAQGEDGLPCQSIVIFDRYAAGYASAAERYFDKLFQLARHRLDCTAGCDSACPSCVLDYDQRFAVDRLDRHRAKEVLTDQWLNKLRLPGELAFWGEASQPEYLTLFEAIWHSVRSGGAGSVRLVVGGASKDWDLGPASLRELIYRLAGQNVKVELLVADLVVEELSDIDRFLLASLADHPLVSVHALDSIPKVGSGILIAEATTTSKQWALADDVCIEFAPGWGSSHSPLVTTREGQLLDKTGRTLAPDEIRPKGFIDGDRELEIQGELDGPLQGFGERFWTLISGEHAATEQLVLSGGDEVASISYQDRYLFTPLSVATLAEVVDGLRSVVGTDRWAVSSVEILTTEKRVTGDNRTKNRVWSDWADNSVRDGSVEAVFDYLGLEAKATAGSSAGVEHSRKLEITFASGSSLTVRLDQGLSYWRASRSNSRQVTYFDTQNTDTVANGERLARMAVEVEGGRLPTQLFVKVR</sequence>
<evidence type="ECO:0000259" key="4">
    <source>
        <dbReference type="PROSITE" id="PS51194"/>
    </source>
</evidence>
<dbReference type="PROSITE" id="PS51192">
    <property type="entry name" value="HELICASE_ATP_BIND_1"/>
    <property type="match status" value="1"/>
</dbReference>
<gene>
    <name evidence="5" type="primary">yjiV</name>
    <name evidence="5" type="ORF">SPIL2461_LOCUS92</name>
</gene>
<evidence type="ECO:0000256" key="2">
    <source>
        <dbReference type="ARBA" id="ARBA00022840"/>
    </source>
</evidence>
<feature type="domain" description="Helicase C-terminal" evidence="4">
    <location>
        <begin position="2099"/>
        <end position="2256"/>
    </location>
</feature>
<evidence type="ECO:0000313" key="5">
    <source>
        <dbReference type="EMBL" id="CAE7149165.1"/>
    </source>
</evidence>
<dbReference type="GO" id="GO:0003676">
    <property type="term" value="F:nucleic acid binding"/>
    <property type="evidence" value="ECO:0007669"/>
    <property type="project" value="InterPro"/>
</dbReference>
<dbReference type="OrthoDB" id="18781at2759"/>
<dbReference type="GO" id="GO:0005634">
    <property type="term" value="C:nucleus"/>
    <property type="evidence" value="ECO:0007669"/>
    <property type="project" value="TreeGrafter"/>
</dbReference>
<dbReference type="GO" id="GO:0036297">
    <property type="term" value="P:interstrand cross-link repair"/>
    <property type="evidence" value="ECO:0007669"/>
    <property type="project" value="TreeGrafter"/>
</dbReference>
<feature type="domain" description="Helicase ATP-binding" evidence="3">
    <location>
        <begin position="1205"/>
        <end position="1410"/>
    </location>
</feature>
<reference evidence="5" key="1">
    <citation type="submission" date="2021-02" db="EMBL/GenBank/DDBJ databases">
        <authorList>
            <person name="Dougan E. K."/>
            <person name="Rhodes N."/>
            <person name="Thang M."/>
            <person name="Chan C."/>
        </authorList>
    </citation>
    <scope>NUCLEOTIDE SEQUENCE</scope>
</reference>